<protein>
    <submittedName>
        <fullName evidence="1">Uncharacterized protein</fullName>
    </submittedName>
</protein>
<dbReference type="EMBL" id="JARXVE010000016">
    <property type="protein sequence ID" value="MDH6199216.1"/>
    <property type="molecule type" value="Genomic_DNA"/>
</dbReference>
<accession>A0ABT6L9D1</accession>
<proteinExistence type="predicted"/>
<evidence type="ECO:0000313" key="2">
    <source>
        <dbReference type="Proteomes" id="UP001160130"/>
    </source>
</evidence>
<reference evidence="1 2" key="1">
    <citation type="submission" date="2023-04" db="EMBL/GenBank/DDBJ databases">
        <title>Forest soil microbial communities from Buena Vista Peninsula, Colon Province, Panama.</title>
        <authorList>
            <person name="Bouskill N."/>
        </authorList>
    </citation>
    <scope>NUCLEOTIDE SEQUENCE [LARGE SCALE GENOMIC DNA]</scope>
    <source>
        <strain evidence="1 2">AC80</strain>
    </source>
</reference>
<evidence type="ECO:0000313" key="1">
    <source>
        <dbReference type="EMBL" id="MDH6199216.1"/>
    </source>
</evidence>
<organism evidence="1 2">
    <name type="scientific">Mycolicibacterium frederiksbergense</name>
    <dbReference type="NCBI Taxonomy" id="117567"/>
    <lineage>
        <taxon>Bacteria</taxon>
        <taxon>Bacillati</taxon>
        <taxon>Actinomycetota</taxon>
        <taxon>Actinomycetes</taxon>
        <taxon>Mycobacteriales</taxon>
        <taxon>Mycobacteriaceae</taxon>
        <taxon>Mycolicibacterium</taxon>
    </lineage>
</organism>
<comment type="caution">
    <text evidence="1">The sequence shown here is derived from an EMBL/GenBank/DDBJ whole genome shotgun (WGS) entry which is preliminary data.</text>
</comment>
<keyword evidence="2" id="KW-1185">Reference proteome</keyword>
<gene>
    <name evidence="1" type="ORF">M2272_005884</name>
</gene>
<name>A0ABT6L9D1_9MYCO</name>
<dbReference type="RefSeq" id="WP_280835767.1">
    <property type="nucleotide sequence ID" value="NZ_JARXVE010000016.1"/>
</dbReference>
<dbReference type="Proteomes" id="UP001160130">
    <property type="component" value="Unassembled WGS sequence"/>
</dbReference>
<sequence>MGMYTEFYFRANIKDGPVADWLERQIITREWFENGGYDDHEFFTMPRWDHVFIGGGAVYQESRRALFRRPQTCGPYANQLVLSSSLKDYSGEVGLFVDWITPHLRMSNGDFLGYELYEDSTDDSNDYREHPTLYFYGRGSVQA</sequence>